<feature type="compositionally biased region" description="Basic residues" evidence="1">
    <location>
        <begin position="147"/>
        <end position="157"/>
    </location>
</feature>
<feature type="compositionally biased region" description="Basic and acidic residues" evidence="1">
    <location>
        <begin position="178"/>
        <end position="188"/>
    </location>
</feature>
<evidence type="ECO:0000313" key="3">
    <source>
        <dbReference type="Proteomes" id="UP001142489"/>
    </source>
</evidence>
<dbReference type="AlphaFoldDB" id="A0A9Q0Y433"/>
<feature type="compositionally biased region" description="Basic and acidic residues" evidence="1">
    <location>
        <begin position="1"/>
        <end position="10"/>
    </location>
</feature>
<feature type="region of interest" description="Disordered" evidence="1">
    <location>
        <begin position="1"/>
        <end position="90"/>
    </location>
</feature>
<evidence type="ECO:0000313" key="2">
    <source>
        <dbReference type="EMBL" id="KAJ7342030.1"/>
    </source>
</evidence>
<dbReference type="EMBL" id="JAPFRF010000002">
    <property type="protein sequence ID" value="KAJ7342030.1"/>
    <property type="molecule type" value="Genomic_DNA"/>
</dbReference>
<keyword evidence="3" id="KW-1185">Reference proteome</keyword>
<gene>
    <name evidence="2" type="ORF">JRQ81_008420</name>
</gene>
<protein>
    <submittedName>
        <fullName evidence="2">Uncharacterized protein</fullName>
    </submittedName>
</protein>
<accession>A0A9Q0Y433</accession>
<reference evidence="2" key="1">
    <citation type="journal article" date="2023" name="DNA Res.">
        <title>Chromosome-level genome assembly of Phrynocephalus forsythii using third-generation DNA sequencing and Hi-C analysis.</title>
        <authorList>
            <person name="Qi Y."/>
            <person name="Zhao W."/>
            <person name="Zhao Y."/>
            <person name="Niu C."/>
            <person name="Cao S."/>
            <person name="Zhang Y."/>
        </authorList>
    </citation>
    <scope>NUCLEOTIDE SEQUENCE</scope>
    <source>
        <tissue evidence="2">Muscle</tissue>
    </source>
</reference>
<feature type="compositionally biased region" description="Acidic residues" evidence="1">
    <location>
        <begin position="300"/>
        <end position="309"/>
    </location>
</feature>
<organism evidence="2 3">
    <name type="scientific">Phrynocephalus forsythii</name>
    <dbReference type="NCBI Taxonomy" id="171643"/>
    <lineage>
        <taxon>Eukaryota</taxon>
        <taxon>Metazoa</taxon>
        <taxon>Chordata</taxon>
        <taxon>Craniata</taxon>
        <taxon>Vertebrata</taxon>
        <taxon>Euteleostomi</taxon>
        <taxon>Lepidosauria</taxon>
        <taxon>Squamata</taxon>
        <taxon>Bifurcata</taxon>
        <taxon>Unidentata</taxon>
        <taxon>Episquamata</taxon>
        <taxon>Toxicofera</taxon>
        <taxon>Iguania</taxon>
        <taxon>Acrodonta</taxon>
        <taxon>Agamidae</taxon>
        <taxon>Agaminae</taxon>
        <taxon>Phrynocephalus</taxon>
    </lineage>
</organism>
<feature type="region of interest" description="Disordered" evidence="1">
    <location>
        <begin position="424"/>
        <end position="506"/>
    </location>
</feature>
<comment type="caution">
    <text evidence="2">The sequence shown here is derived from an EMBL/GenBank/DDBJ whole genome shotgun (WGS) entry which is preliminary data.</text>
</comment>
<feature type="compositionally biased region" description="Basic and acidic residues" evidence="1">
    <location>
        <begin position="258"/>
        <end position="274"/>
    </location>
</feature>
<evidence type="ECO:0000256" key="1">
    <source>
        <dbReference type="SAM" id="MobiDB-lite"/>
    </source>
</evidence>
<proteinExistence type="predicted"/>
<feature type="compositionally biased region" description="Pro residues" evidence="1">
    <location>
        <begin position="215"/>
        <end position="238"/>
    </location>
</feature>
<feature type="compositionally biased region" description="Low complexity" evidence="1">
    <location>
        <begin position="65"/>
        <end position="80"/>
    </location>
</feature>
<sequence>MSSEPQRHAASEASTASKPSKKVKKAASADASTSKKAKTDKHPSASPQRSLPSASNPTLSPNHQSTSPVSVSSEPRSVLSHHGSREDLASLYRDVPLTCQYSPRRAGAEGTNPRSFPSYHHFSAPYWHPSLPSMAQESSVNPEPSARKHSSKRRRSISPKDDLPSSKRSRHGTVKASETAHADQPARDAHRRPSAGSLPSSSDPWLGSRSHYHPFPVPGFPPYPGYPAPPAFMPPPMFPTGLYWPSPYPLPPPLSDPRFYEEGRSRDHCSDPPRKSTHKSKHLQPPLSSDSEHSVPSSSDSEDDNADDDRELTSEIYLPNNYGDHNEVYRYQKEESLGKNLSFKLQISPSPTARRVIIRMAFANMPTSGLPSLRVSPWNRNSRSRNQSTSSQVRLPLYAALRRPDGIFCFLQLCKTEGGVREAASGSQKIALRSNPRPSGGAASPELERERPGDDGEVGAGERRRSRKRVGGGTYGGSPLASDSLSVGTGKAMGRAFPTAPSLSRI</sequence>
<feature type="region of interest" description="Disordered" evidence="1">
    <location>
        <begin position="127"/>
        <end position="309"/>
    </location>
</feature>
<feature type="compositionally biased region" description="Pro residues" evidence="1">
    <location>
        <begin position="246"/>
        <end position="255"/>
    </location>
</feature>
<name>A0A9Q0Y433_9SAUR</name>
<feature type="region of interest" description="Disordered" evidence="1">
    <location>
        <begin position="103"/>
        <end position="122"/>
    </location>
</feature>
<dbReference type="Proteomes" id="UP001142489">
    <property type="component" value="Unassembled WGS sequence"/>
</dbReference>
<feature type="compositionally biased region" description="Polar residues" evidence="1">
    <location>
        <begin position="133"/>
        <end position="142"/>
    </location>
</feature>
<feature type="compositionally biased region" description="Polar residues" evidence="1">
    <location>
        <begin position="45"/>
        <end position="64"/>
    </location>
</feature>